<comment type="caution">
    <text evidence="7">The sequence shown here is derived from an EMBL/GenBank/DDBJ whole genome shotgun (WGS) entry which is preliminary data.</text>
</comment>
<feature type="transmembrane region" description="Helical" evidence="5">
    <location>
        <begin position="57"/>
        <end position="75"/>
    </location>
</feature>
<feature type="transmembrane region" description="Helical" evidence="5">
    <location>
        <begin position="198"/>
        <end position="214"/>
    </location>
</feature>
<feature type="transmembrane region" description="Helical" evidence="5">
    <location>
        <begin position="221"/>
        <end position="239"/>
    </location>
</feature>
<dbReference type="EMBL" id="JAVHUL010000036">
    <property type="protein sequence ID" value="MDQ7918279.1"/>
    <property type="molecule type" value="Genomic_DNA"/>
</dbReference>
<feature type="transmembrane region" description="Helical" evidence="5">
    <location>
        <begin position="81"/>
        <end position="100"/>
    </location>
</feature>
<feature type="transmembrane region" description="Helical" evidence="5">
    <location>
        <begin position="174"/>
        <end position="192"/>
    </location>
</feature>
<feature type="transmembrane region" description="Helical" evidence="5">
    <location>
        <begin position="112"/>
        <end position="132"/>
    </location>
</feature>
<evidence type="ECO:0000259" key="6">
    <source>
        <dbReference type="Pfam" id="PF04932"/>
    </source>
</evidence>
<dbReference type="GO" id="GO:0016874">
    <property type="term" value="F:ligase activity"/>
    <property type="evidence" value="ECO:0007669"/>
    <property type="project" value="UniProtKB-KW"/>
</dbReference>
<gene>
    <name evidence="7" type="ORF">RBU60_11890</name>
</gene>
<evidence type="ECO:0000313" key="8">
    <source>
        <dbReference type="Proteomes" id="UP001230915"/>
    </source>
</evidence>
<keyword evidence="7" id="KW-0436">Ligase</keyword>
<keyword evidence="2 5" id="KW-0812">Transmembrane</keyword>
<reference evidence="7 8" key="1">
    <citation type="submission" date="2023-08" db="EMBL/GenBank/DDBJ databases">
        <title>Mesonia sp. MT50, isolated from deep-sea sediment of the Mariana Trench.</title>
        <authorList>
            <person name="Fu H."/>
        </authorList>
    </citation>
    <scope>NUCLEOTIDE SEQUENCE [LARGE SCALE GENOMIC DNA]</scope>
    <source>
        <strain evidence="7 8">MT50</strain>
    </source>
</reference>
<dbReference type="RefSeq" id="WP_308865272.1">
    <property type="nucleotide sequence ID" value="NZ_JAVHUL010000036.1"/>
</dbReference>
<proteinExistence type="predicted"/>
<evidence type="ECO:0000313" key="7">
    <source>
        <dbReference type="EMBL" id="MDQ7918279.1"/>
    </source>
</evidence>
<evidence type="ECO:0000256" key="1">
    <source>
        <dbReference type="ARBA" id="ARBA00004141"/>
    </source>
</evidence>
<sequence length="398" mass="45879">MQKILWLLTVITIPLLMISEFRFASIPLTHISLLILGALNFKSLFKIKVGNMEKSIYYVFLFFIIISLLDLTRSLRPTGDFFYEFKLILLLITIKLYSFFIFKYGINFFLKWLILSSGLILTALIFRSLFIYNASFFVVDAEQVSESGKNQLSFYLALTTPFVVWFFKNFKMNLIWKIIAAASLIIHLFSAIYVQSKGIILATLGSYFITFLFYSSKKLRLGSILKIGIALLIPVYLIVSSEYIDLSGFETELTDLLNQNTASSNSATERLNFINRSWGYFLDNPFIGIGTNNFGAIEEKATHNNYLQIMSENGLLGFIIFIIFLYYIHLYLLKLKSPEPIYFMAVNSFWALTIYLFVINGFFNAITVIILSIVIYFEKSSKCINHSKKDLLILKLKK</sequence>
<accession>A0ABU1A5K8</accession>
<feature type="domain" description="O-antigen ligase-related" evidence="6">
    <location>
        <begin position="183"/>
        <end position="322"/>
    </location>
</feature>
<feature type="transmembrane region" description="Helical" evidence="5">
    <location>
        <begin position="354"/>
        <end position="377"/>
    </location>
</feature>
<comment type="subcellular location">
    <subcellularLocation>
        <location evidence="1">Membrane</location>
        <topology evidence="1">Multi-pass membrane protein</topology>
    </subcellularLocation>
</comment>
<dbReference type="Proteomes" id="UP001230915">
    <property type="component" value="Unassembled WGS sequence"/>
</dbReference>
<dbReference type="Pfam" id="PF04932">
    <property type="entry name" value="Wzy_C"/>
    <property type="match status" value="1"/>
</dbReference>
<feature type="transmembrane region" description="Helical" evidence="5">
    <location>
        <begin position="314"/>
        <end position="333"/>
    </location>
</feature>
<evidence type="ECO:0000256" key="5">
    <source>
        <dbReference type="SAM" id="Phobius"/>
    </source>
</evidence>
<dbReference type="PANTHER" id="PTHR37422">
    <property type="entry name" value="TEICHURONIC ACID BIOSYNTHESIS PROTEIN TUAE"/>
    <property type="match status" value="1"/>
</dbReference>
<evidence type="ECO:0000256" key="3">
    <source>
        <dbReference type="ARBA" id="ARBA00022989"/>
    </source>
</evidence>
<evidence type="ECO:0000256" key="4">
    <source>
        <dbReference type="ARBA" id="ARBA00023136"/>
    </source>
</evidence>
<keyword evidence="4 5" id="KW-0472">Membrane</keyword>
<dbReference type="PANTHER" id="PTHR37422:SF23">
    <property type="entry name" value="TEICHURONIC ACID BIOSYNTHESIS PROTEIN TUAE"/>
    <property type="match status" value="1"/>
</dbReference>
<protein>
    <submittedName>
        <fullName evidence="7">O-antigen ligase family protein</fullName>
    </submittedName>
</protein>
<evidence type="ECO:0000256" key="2">
    <source>
        <dbReference type="ARBA" id="ARBA00022692"/>
    </source>
</evidence>
<name>A0ABU1A5K8_9FLAO</name>
<dbReference type="InterPro" id="IPR051533">
    <property type="entry name" value="WaaL-like"/>
</dbReference>
<keyword evidence="3 5" id="KW-1133">Transmembrane helix</keyword>
<keyword evidence="8" id="KW-1185">Reference proteome</keyword>
<dbReference type="InterPro" id="IPR007016">
    <property type="entry name" value="O-antigen_ligase-rel_domated"/>
</dbReference>
<organism evidence="7 8">
    <name type="scientific">Mesonia profundi</name>
    <dbReference type="NCBI Taxonomy" id="3070998"/>
    <lineage>
        <taxon>Bacteria</taxon>
        <taxon>Pseudomonadati</taxon>
        <taxon>Bacteroidota</taxon>
        <taxon>Flavobacteriia</taxon>
        <taxon>Flavobacteriales</taxon>
        <taxon>Flavobacteriaceae</taxon>
        <taxon>Mesonia</taxon>
    </lineage>
</organism>
<feature type="transmembrane region" description="Helical" evidence="5">
    <location>
        <begin position="152"/>
        <end position="167"/>
    </location>
</feature>